<evidence type="ECO:0000256" key="12">
    <source>
        <dbReference type="PIRSR" id="PIRSR605959-1"/>
    </source>
</evidence>
<dbReference type="PANTHER" id="PTHR43069:SF2">
    <property type="entry name" value="FUMARYLACETOACETASE"/>
    <property type="match status" value="1"/>
</dbReference>
<evidence type="ECO:0000256" key="8">
    <source>
        <dbReference type="ARBA" id="ARBA00022837"/>
    </source>
</evidence>
<proteinExistence type="inferred from homology"/>
<dbReference type="Pfam" id="PF09298">
    <property type="entry name" value="FAA_hydrolase_N"/>
    <property type="match status" value="1"/>
</dbReference>
<evidence type="ECO:0000256" key="9">
    <source>
        <dbReference type="ARBA" id="ARBA00022842"/>
    </source>
</evidence>
<evidence type="ECO:0000256" key="2">
    <source>
        <dbReference type="ARBA" id="ARBA00001946"/>
    </source>
</evidence>
<feature type="binding site" evidence="14">
    <location>
        <position position="198"/>
    </location>
    <ligand>
        <name>Ca(2+)</name>
        <dbReference type="ChEBI" id="CHEBI:29108"/>
    </ligand>
</feature>
<feature type="binding site" evidence="13">
    <location>
        <position position="243"/>
    </location>
    <ligand>
        <name>substrate</name>
    </ligand>
</feature>
<feature type="domain" description="Fumarylacetoacetase-like C-terminal" evidence="15">
    <location>
        <begin position="124"/>
        <end position="409"/>
    </location>
</feature>
<dbReference type="GO" id="GO:1902000">
    <property type="term" value="P:homogentisate catabolic process"/>
    <property type="evidence" value="ECO:0007669"/>
    <property type="project" value="TreeGrafter"/>
</dbReference>
<evidence type="ECO:0000313" key="17">
    <source>
        <dbReference type="EMBL" id="PHN05948.1"/>
    </source>
</evidence>
<dbReference type="SUPFAM" id="SSF56529">
    <property type="entry name" value="FAH"/>
    <property type="match status" value="1"/>
</dbReference>
<feature type="binding site" evidence="14">
    <location>
        <position position="256"/>
    </location>
    <ligand>
        <name>Mg(2+)</name>
        <dbReference type="ChEBI" id="CHEBI:18420"/>
    </ligand>
</feature>
<feature type="binding site" evidence="14">
    <location>
        <position position="232"/>
    </location>
    <ligand>
        <name>Mg(2+)</name>
        <dbReference type="ChEBI" id="CHEBI:18420"/>
    </ligand>
</feature>
<evidence type="ECO:0000259" key="15">
    <source>
        <dbReference type="Pfam" id="PF01557"/>
    </source>
</evidence>
<dbReference type="EMBL" id="PDUD01000019">
    <property type="protein sequence ID" value="PHN05948.1"/>
    <property type="molecule type" value="Genomic_DNA"/>
</dbReference>
<keyword evidence="18" id="KW-1185">Reference proteome</keyword>
<dbReference type="InterPro" id="IPR036663">
    <property type="entry name" value="Fumarylacetoacetase_C_sf"/>
</dbReference>
<comment type="cofactor">
    <cofactor evidence="2 14">
        <name>Mg(2+)</name>
        <dbReference type="ChEBI" id="CHEBI:18420"/>
    </cofactor>
</comment>
<dbReference type="InterPro" id="IPR005959">
    <property type="entry name" value="Fumarylacetoacetase"/>
</dbReference>
<feature type="binding site" evidence="13">
    <location>
        <position position="239"/>
    </location>
    <ligand>
        <name>substrate</name>
    </ligand>
</feature>
<dbReference type="GO" id="GO:0006572">
    <property type="term" value="P:L-tyrosine catabolic process"/>
    <property type="evidence" value="ECO:0007669"/>
    <property type="project" value="UniProtKB-KW"/>
</dbReference>
<keyword evidence="11" id="KW-0585">Phenylalanine catabolism</keyword>
<feature type="active site" description="Proton acceptor" evidence="12">
    <location>
        <position position="132"/>
    </location>
</feature>
<name>A0A2D0NC39_FLAN2</name>
<comment type="caution">
    <text evidence="17">The sequence shown here is derived from an EMBL/GenBank/DDBJ whole genome shotgun (WGS) entry which is preliminary data.</text>
</comment>
<dbReference type="OrthoDB" id="3766879at2"/>
<dbReference type="GO" id="GO:0006559">
    <property type="term" value="P:L-phenylalanine catabolic process"/>
    <property type="evidence" value="ECO:0007669"/>
    <property type="project" value="UniProtKB-UniPathway"/>
</dbReference>
<dbReference type="NCBIfam" id="TIGR01266">
    <property type="entry name" value="fum_ac_acetase"/>
    <property type="match status" value="1"/>
</dbReference>
<evidence type="ECO:0000256" key="6">
    <source>
        <dbReference type="ARBA" id="ARBA00022723"/>
    </source>
</evidence>
<dbReference type="Pfam" id="PF01557">
    <property type="entry name" value="FAA_hydrolase"/>
    <property type="match status" value="1"/>
</dbReference>
<comment type="cofactor">
    <cofactor evidence="1 14">
        <name>Ca(2+)</name>
        <dbReference type="ChEBI" id="CHEBI:29108"/>
    </cofactor>
</comment>
<comment type="pathway">
    <text evidence="3">Amino-acid degradation; L-phenylalanine degradation; acetoacetate and fumarate from L-phenylalanine: step 6/6.</text>
</comment>
<dbReference type="InterPro" id="IPR036462">
    <property type="entry name" value="Fumarylacetoacetase_N_sf"/>
</dbReference>
<dbReference type="GO" id="GO:0004334">
    <property type="term" value="F:fumarylacetoacetase activity"/>
    <property type="evidence" value="ECO:0007669"/>
    <property type="project" value="UniProtKB-EC"/>
</dbReference>
<keyword evidence="6 14" id="KW-0479">Metal-binding</keyword>
<accession>A0A2D0NC39</accession>
<feature type="binding site" evidence="13">
    <location>
        <position position="348"/>
    </location>
    <ligand>
        <name>substrate</name>
    </ligand>
</feature>
<evidence type="ECO:0000256" key="10">
    <source>
        <dbReference type="ARBA" id="ARBA00022878"/>
    </source>
</evidence>
<dbReference type="InterPro" id="IPR011234">
    <property type="entry name" value="Fumarylacetoacetase-like_C"/>
</dbReference>
<evidence type="ECO:0000313" key="18">
    <source>
        <dbReference type="Proteomes" id="UP000223913"/>
    </source>
</evidence>
<evidence type="ECO:0000256" key="5">
    <source>
        <dbReference type="ARBA" id="ARBA00012094"/>
    </source>
</evidence>
<dbReference type="UniPathway" id="UPA00139">
    <property type="reaction ID" value="UER00341"/>
</dbReference>
<keyword evidence="8 14" id="KW-0106">Calcium</keyword>
<dbReference type="Gene3D" id="3.90.850.10">
    <property type="entry name" value="Fumarylacetoacetase-like, C-terminal domain"/>
    <property type="match status" value="1"/>
</dbReference>
<evidence type="ECO:0000256" key="1">
    <source>
        <dbReference type="ARBA" id="ARBA00001913"/>
    </source>
</evidence>
<dbReference type="InterPro" id="IPR015377">
    <property type="entry name" value="Fumarylacetoacetase_N"/>
</dbReference>
<feature type="domain" description="Fumarylacetoacetase N-terminal" evidence="16">
    <location>
        <begin position="20"/>
        <end position="117"/>
    </location>
</feature>
<protein>
    <recommendedName>
        <fullName evidence="5">fumarylacetoacetase</fullName>
        <ecNumber evidence="5">3.7.1.2</ecNumber>
    </recommendedName>
</protein>
<feature type="binding site" evidence="14">
    <location>
        <position position="252"/>
    </location>
    <ligand>
        <name>Mg(2+)</name>
        <dbReference type="ChEBI" id="CHEBI:18420"/>
    </ligand>
</feature>
<dbReference type="GO" id="GO:0046872">
    <property type="term" value="F:metal ion binding"/>
    <property type="evidence" value="ECO:0007669"/>
    <property type="project" value="UniProtKB-KW"/>
</dbReference>
<keyword evidence="7" id="KW-0378">Hydrolase</keyword>
<gene>
    <name evidence="17" type="primary">fahA</name>
    <name evidence="17" type="ORF">CRP01_13290</name>
</gene>
<feature type="binding site" evidence="13">
    <location>
        <position position="141"/>
    </location>
    <ligand>
        <name>substrate</name>
    </ligand>
</feature>
<organism evidence="17 18">
    <name type="scientific">Flavilitoribacter nigricans (strain ATCC 23147 / DSM 23189 / NBRC 102662 / NCIMB 1420 / SS-2)</name>
    <name type="common">Lewinella nigricans</name>
    <dbReference type="NCBI Taxonomy" id="1122177"/>
    <lineage>
        <taxon>Bacteria</taxon>
        <taxon>Pseudomonadati</taxon>
        <taxon>Bacteroidota</taxon>
        <taxon>Saprospiria</taxon>
        <taxon>Saprospirales</taxon>
        <taxon>Lewinellaceae</taxon>
        <taxon>Flavilitoribacter</taxon>
    </lineage>
</organism>
<dbReference type="EC" id="3.7.1.2" evidence="5"/>
<dbReference type="Proteomes" id="UP000223913">
    <property type="component" value="Unassembled WGS sequence"/>
</dbReference>
<evidence type="ECO:0000256" key="7">
    <source>
        <dbReference type="ARBA" id="ARBA00022801"/>
    </source>
</evidence>
<dbReference type="AlphaFoldDB" id="A0A2D0NC39"/>
<feature type="binding site" evidence="13">
    <location>
        <position position="127"/>
    </location>
    <ligand>
        <name>substrate</name>
    </ligand>
</feature>
<dbReference type="RefSeq" id="WP_099150541.1">
    <property type="nucleotide sequence ID" value="NZ_PDUD01000019.1"/>
</dbReference>
<comment type="similarity">
    <text evidence="4">Belongs to the FAH family.</text>
</comment>
<feature type="binding site" evidence="14">
    <location>
        <position position="125"/>
    </location>
    <ligand>
        <name>Ca(2+)</name>
        <dbReference type="ChEBI" id="CHEBI:29108"/>
    </ligand>
</feature>
<dbReference type="FunFam" id="3.90.850.10:FF:000004">
    <property type="entry name" value="Fumarylacetoacetase"/>
    <property type="match status" value="1"/>
</dbReference>
<feature type="binding site" evidence="14">
    <location>
        <position position="200"/>
    </location>
    <ligand>
        <name>Ca(2+)</name>
        <dbReference type="ChEBI" id="CHEBI:29108"/>
    </ligand>
</feature>
<evidence type="ECO:0000256" key="4">
    <source>
        <dbReference type="ARBA" id="ARBA00010211"/>
    </source>
</evidence>
<reference evidence="17 18" key="1">
    <citation type="submission" date="2017-10" db="EMBL/GenBank/DDBJ databases">
        <title>The draft genome sequence of Lewinella nigricans NBRC 102662.</title>
        <authorList>
            <person name="Wang K."/>
        </authorList>
    </citation>
    <scope>NUCLEOTIDE SEQUENCE [LARGE SCALE GENOMIC DNA]</scope>
    <source>
        <strain evidence="17 18">NBRC 102662</strain>
    </source>
</reference>
<evidence type="ECO:0000259" key="16">
    <source>
        <dbReference type="Pfam" id="PF09298"/>
    </source>
</evidence>
<evidence type="ECO:0000256" key="14">
    <source>
        <dbReference type="PIRSR" id="PIRSR605959-3"/>
    </source>
</evidence>
<sequence length="414" mass="46276">MPSLNTWISSAHDSDFSIYNLPFGIFSTSDRSPRAGIAIGDEIIDLYRLAGLGLLEDLSVHASIVGQDHLNDFIRLGKKSTTAVRKRVQDWLCRERSPLKRHPELRVKQADARMHLPVRIGDYTDFYSSLEHATNVGKMFRDPENALLPNWKHLPVAYHGRASSIITSGTPVRRPKGQIMPGGADRPVYQPSEKLDFELEMGFIIGRDSELGESVPVKKAADYIFGLVLFNDWSARDIQKWEYVPLGPFLGKNFASSISPWIVTLEALETFKVKGPEPEVPLLPYLKTTGKKNYDIELSVSIHPQGGKEEIICRSNARHLYWNMAQQLAHHTVNGCNVQVGDLMASGTISGPEPDAYGSMLELSWGGSQMIKLSEDQNRTFLEDHDTVILRGRAEKEGIRIGFGEVRTEILPAV</sequence>
<evidence type="ECO:0000256" key="3">
    <source>
        <dbReference type="ARBA" id="ARBA00004782"/>
    </source>
</evidence>
<dbReference type="PANTHER" id="PTHR43069">
    <property type="entry name" value="FUMARYLACETOACETASE"/>
    <property type="match status" value="1"/>
</dbReference>
<dbReference type="SUPFAM" id="SSF63433">
    <property type="entry name" value="Fumarylacetoacetate hydrolase, FAH, N-terminal domain"/>
    <property type="match status" value="1"/>
</dbReference>
<evidence type="ECO:0000256" key="11">
    <source>
        <dbReference type="ARBA" id="ARBA00023232"/>
    </source>
</evidence>
<evidence type="ECO:0000256" key="13">
    <source>
        <dbReference type="PIRSR" id="PIRSR605959-2"/>
    </source>
</evidence>
<keyword evidence="9 14" id="KW-0460">Magnesium</keyword>
<dbReference type="Gene3D" id="2.30.30.230">
    <property type="entry name" value="Fumarylacetoacetase, N-terminal domain"/>
    <property type="match status" value="1"/>
</dbReference>
<feature type="binding site" evidence="14">
    <location>
        <position position="232"/>
    </location>
    <ligand>
        <name>Ca(2+)</name>
        <dbReference type="ChEBI" id="CHEBI:29108"/>
    </ligand>
</feature>
<keyword evidence="10" id="KW-0828">Tyrosine catabolism</keyword>